<sequence length="615" mass="69601">MKNVWRMTVYAVLLVVAVAAVGQRVNGWLSSSETKWSETGFEQVKEMQIPEGAHERYLLLFREGEEIPETAQTRDNVEMALRYARLPYDVLTFEQWQDQPVSLDRYNQGAVILIGEDQDALAHVETIQRYVTDAGGLLVNAVRSVDSPLNVFMGATSRNQFLNIRIKGLGWLEPLFPGLTEQGLSEERLSSSSLDPVLDPQAKVWAELIAPRKVPFLWTVQRGKGRTLYWNTTSLQSKVMRGPFLQAMTKAQGDGAARLTVGAQVWYIDDFPSPAYDRVTEGNKTGMTDYDFRLKQWDPDMQELAKKYGLRYSAGVIFSYSDRVQAPFELEKRQGHEKLFDFEAKLLQSGELGLHGYNHQSLKMEYTPLQQKVYGYNPWPSTGEMRGALEEASKLWDKEFGGQPTMYIPPSNVLSLEGKQVLADVFPGLRTISASYVTNPEEGAFEQEFLPDPDVPRLMGTPRLTYGYELTGDQRFELYAGVATLGIVSHFNHPDDVFNEERNMGKDWPALLSSFDQVVADVEARYPWLRKLTATELSDELRHYYAAEVRFDRSQPGKLTAYASPMHGPLYVEVRAQNPERWQVKSGGEIVGTDAKTGLLWVKMTDPMLSLEVTP</sequence>
<gene>
    <name evidence="1" type="ORF">OS242_02785</name>
</gene>
<accession>A0ABT3WXE1</accession>
<keyword evidence="2" id="KW-1185">Reference proteome</keyword>
<proteinExistence type="predicted"/>
<dbReference type="Proteomes" id="UP001208017">
    <property type="component" value="Unassembled WGS sequence"/>
</dbReference>
<name>A0ABT3WXE1_9BACL</name>
<evidence type="ECO:0000313" key="1">
    <source>
        <dbReference type="EMBL" id="MCX7568886.1"/>
    </source>
</evidence>
<organism evidence="1 2">
    <name type="scientific">Tumebacillus lacus</name>
    <dbReference type="NCBI Taxonomy" id="2995335"/>
    <lineage>
        <taxon>Bacteria</taxon>
        <taxon>Bacillati</taxon>
        <taxon>Bacillota</taxon>
        <taxon>Bacilli</taxon>
        <taxon>Bacillales</taxon>
        <taxon>Alicyclobacillaceae</taxon>
        <taxon>Tumebacillus</taxon>
    </lineage>
</organism>
<reference evidence="1 2" key="1">
    <citation type="submission" date="2022-11" db="EMBL/GenBank/DDBJ databases">
        <title>Study of microbial diversity in lake waters.</title>
        <authorList>
            <person name="Zhang J."/>
        </authorList>
    </citation>
    <scope>NUCLEOTIDE SEQUENCE [LARGE SCALE GENOMIC DNA]</scope>
    <source>
        <strain evidence="1 2">DT12</strain>
    </source>
</reference>
<protein>
    <submittedName>
        <fullName evidence="1">DUF2194 domain-containing protein</fullName>
    </submittedName>
</protein>
<dbReference type="Pfam" id="PF09960">
    <property type="entry name" value="DUF2194"/>
    <property type="match status" value="1"/>
</dbReference>
<dbReference type="EMBL" id="JAPMLT010000001">
    <property type="protein sequence ID" value="MCX7568886.1"/>
    <property type="molecule type" value="Genomic_DNA"/>
</dbReference>
<dbReference type="InterPro" id="IPR018695">
    <property type="entry name" value="DUF2194"/>
</dbReference>
<evidence type="ECO:0000313" key="2">
    <source>
        <dbReference type="Proteomes" id="UP001208017"/>
    </source>
</evidence>
<dbReference type="RefSeq" id="WP_267150121.1">
    <property type="nucleotide sequence ID" value="NZ_JAPMLT010000001.1"/>
</dbReference>
<comment type="caution">
    <text evidence="1">The sequence shown here is derived from an EMBL/GenBank/DDBJ whole genome shotgun (WGS) entry which is preliminary data.</text>
</comment>